<dbReference type="Gene3D" id="3.40.630.30">
    <property type="match status" value="1"/>
</dbReference>
<dbReference type="Pfam" id="PF00583">
    <property type="entry name" value="Acetyltransf_1"/>
    <property type="match status" value="1"/>
</dbReference>
<evidence type="ECO:0000259" key="3">
    <source>
        <dbReference type="PROSITE" id="PS51186"/>
    </source>
</evidence>
<keyword evidence="1 4" id="KW-0808">Transferase</keyword>
<dbReference type="PANTHER" id="PTHR43877:SF2">
    <property type="entry name" value="AMINOALKYLPHOSPHONATE N-ACETYLTRANSFERASE-RELATED"/>
    <property type="match status" value="1"/>
</dbReference>
<dbReference type="InterPro" id="IPR000182">
    <property type="entry name" value="GNAT_dom"/>
</dbReference>
<evidence type="ECO:0000256" key="2">
    <source>
        <dbReference type="ARBA" id="ARBA00023315"/>
    </source>
</evidence>
<accession>A0ABW5DM60</accession>
<gene>
    <name evidence="4" type="ORF">ACFSMZ_11470</name>
</gene>
<dbReference type="EC" id="2.3.-.-" evidence="4"/>
<protein>
    <submittedName>
        <fullName evidence="4">GNAT family N-acetyltransferase</fullName>
        <ecNumber evidence="4">2.3.-.-</ecNumber>
    </submittedName>
</protein>
<dbReference type="InterPro" id="IPR016181">
    <property type="entry name" value="Acyl_CoA_acyltransferase"/>
</dbReference>
<name>A0ABW5DM60_9HYPH</name>
<dbReference type="CDD" id="cd04301">
    <property type="entry name" value="NAT_SF"/>
    <property type="match status" value="1"/>
</dbReference>
<proteinExistence type="predicted"/>
<evidence type="ECO:0000256" key="1">
    <source>
        <dbReference type="ARBA" id="ARBA00022679"/>
    </source>
</evidence>
<dbReference type="PANTHER" id="PTHR43877">
    <property type="entry name" value="AMINOALKYLPHOSPHONATE N-ACETYLTRANSFERASE-RELATED-RELATED"/>
    <property type="match status" value="1"/>
</dbReference>
<sequence>MSRPGVEWRPMVAADMDHVERIATIVHPGFPEARAVLEEKFRLHPAGCFILQDAGGEAIGYLLSHPWEAASAPALDTLIGTLPEPEVYYVHDIALLPAARGFRAGEAAMRLVEAHARAQGLPAIALVAVNNSGGFWERQGFVVSSDPKWAAKLASYGPDAVHMTKRLAS</sequence>
<dbReference type="EMBL" id="JBHUIR010000038">
    <property type="protein sequence ID" value="MFD2260380.1"/>
    <property type="molecule type" value="Genomic_DNA"/>
</dbReference>
<dbReference type="PROSITE" id="PS51186">
    <property type="entry name" value="GNAT"/>
    <property type="match status" value="1"/>
</dbReference>
<keyword evidence="5" id="KW-1185">Reference proteome</keyword>
<organism evidence="4 5">
    <name type="scientific">Chelativorans composti</name>
    <dbReference type="NCBI Taxonomy" id="768533"/>
    <lineage>
        <taxon>Bacteria</taxon>
        <taxon>Pseudomonadati</taxon>
        <taxon>Pseudomonadota</taxon>
        <taxon>Alphaproteobacteria</taxon>
        <taxon>Hyphomicrobiales</taxon>
        <taxon>Phyllobacteriaceae</taxon>
        <taxon>Chelativorans</taxon>
    </lineage>
</organism>
<dbReference type="InterPro" id="IPR050832">
    <property type="entry name" value="Bact_Acetyltransf"/>
</dbReference>
<dbReference type="GO" id="GO:0016746">
    <property type="term" value="F:acyltransferase activity"/>
    <property type="evidence" value="ECO:0007669"/>
    <property type="project" value="UniProtKB-KW"/>
</dbReference>
<feature type="domain" description="N-acetyltransferase" evidence="3">
    <location>
        <begin position="6"/>
        <end position="168"/>
    </location>
</feature>
<dbReference type="Proteomes" id="UP001597373">
    <property type="component" value="Unassembled WGS sequence"/>
</dbReference>
<evidence type="ECO:0000313" key="5">
    <source>
        <dbReference type="Proteomes" id="UP001597373"/>
    </source>
</evidence>
<dbReference type="RefSeq" id="WP_345099190.1">
    <property type="nucleotide sequence ID" value="NZ_BAABGS010000021.1"/>
</dbReference>
<keyword evidence="2 4" id="KW-0012">Acyltransferase</keyword>
<comment type="caution">
    <text evidence="4">The sequence shown here is derived from an EMBL/GenBank/DDBJ whole genome shotgun (WGS) entry which is preliminary data.</text>
</comment>
<evidence type="ECO:0000313" key="4">
    <source>
        <dbReference type="EMBL" id="MFD2260380.1"/>
    </source>
</evidence>
<reference evidence="5" key="1">
    <citation type="journal article" date="2019" name="Int. J. Syst. Evol. Microbiol.">
        <title>The Global Catalogue of Microorganisms (GCM) 10K type strain sequencing project: providing services to taxonomists for standard genome sequencing and annotation.</title>
        <authorList>
            <consortium name="The Broad Institute Genomics Platform"/>
            <consortium name="The Broad Institute Genome Sequencing Center for Infectious Disease"/>
            <person name="Wu L."/>
            <person name="Ma J."/>
        </authorList>
    </citation>
    <scope>NUCLEOTIDE SEQUENCE [LARGE SCALE GENOMIC DNA]</scope>
    <source>
        <strain evidence="5">KCTC 23707</strain>
    </source>
</reference>
<dbReference type="SUPFAM" id="SSF55729">
    <property type="entry name" value="Acyl-CoA N-acyltransferases (Nat)"/>
    <property type="match status" value="1"/>
</dbReference>